<dbReference type="OrthoDB" id="3035031at2759"/>
<evidence type="ECO:0000313" key="1">
    <source>
        <dbReference type="EMBL" id="KAF7367823.1"/>
    </source>
</evidence>
<gene>
    <name evidence="1" type="ORF">MSAN_00846700</name>
</gene>
<keyword evidence="2" id="KW-1185">Reference proteome</keyword>
<dbReference type="InterPro" id="IPR059179">
    <property type="entry name" value="MLKL-like_MCAfunc"/>
</dbReference>
<name>A0A8H6YWP8_9AGAR</name>
<sequence>MEAKGQLRRLLRLRRRKRPKEEDSEDSPTATRLTWDAIRTALEIVNDSADVCPPLKSAVGGVVALCNLAERLSACDENAEMLVWRSVTILDTIYSSIDPDTHTIPAHFLHGILQFEKVINEIRTAMEAITKKNRALRVLHLRRDESQLTKFTSRLDSAAEVFTIHSTTIQTMALARIEEKVEGVSVVASAVEHSNISLHNRVERLQLQVAVVFLA</sequence>
<dbReference type="GO" id="GO:0007166">
    <property type="term" value="P:cell surface receptor signaling pathway"/>
    <property type="evidence" value="ECO:0007669"/>
    <property type="project" value="InterPro"/>
</dbReference>
<dbReference type="CDD" id="cd21037">
    <property type="entry name" value="MLKL_NTD"/>
    <property type="match status" value="1"/>
</dbReference>
<evidence type="ECO:0000313" key="2">
    <source>
        <dbReference type="Proteomes" id="UP000623467"/>
    </source>
</evidence>
<reference evidence="1" key="1">
    <citation type="submission" date="2020-05" db="EMBL/GenBank/DDBJ databases">
        <title>Mycena genomes resolve the evolution of fungal bioluminescence.</title>
        <authorList>
            <person name="Tsai I.J."/>
        </authorList>
    </citation>
    <scope>NUCLEOTIDE SEQUENCE</scope>
    <source>
        <strain evidence="1">160909Yilan</strain>
    </source>
</reference>
<dbReference type="EMBL" id="JACAZH010000005">
    <property type="protein sequence ID" value="KAF7367823.1"/>
    <property type="molecule type" value="Genomic_DNA"/>
</dbReference>
<dbReference type="InterPro" id="IPR036537">
    <property type="entry name" value="Adaptor_Cbl_N_dom_sf"/>
</dbReference>
<proteinExistence type="predicted"/>
<dbReference type="AlphaFoldDB" id="A0A8H6YWP8"/>
<protein>
    <submittedName>
        <fullName evidence="1">Uncharacterized protein</fullName>
    </submittedName>
</protein>
<dbReference type="Gene3D" id="1.20.930.20">
    <property type="entry name" value="Adaptor protein Cbl, N-terminal domain"/>
    <property type="match status" value="1"/>
</dbReference>
<organism evidence="1 2">
    <name type="scientific">Mycena sanguinolenta</name>
    <dbReference type="NCBI Taxonomy" id="230812"/>
    <lineage>
        <taxon>Eukaryota</taxon>
        <taxon>Fungi</taxon>
        <taxon>Dikarya</taxon>
        <taxon>Basidiomycota</taxon>
        <taxon>Agaricomycotina</taxon>
        <taxon>Agaricomycetes</taxon>
        <taxon>Agaricomycetidae</taxon>
        <taxon>Agaricales</taxon>
        <taxon>Marasmiineae</taxon>
        <taxon>Mycenaceae</taxon>
        <taxon>Mycena</taxon>
    </lineage>
</organism>
<comment type="caution">
    <text evidence="1">The sequence shown here is derived from an EMBL/GenBank/DDBJ whole genome shotgun (WGS) entry which is preliminary data.</text>
</comment>
<dbReference type="Proteomes" id="UP000623467">
    <property type="component" value="Unassembled WGS sequence"/>
</dbReference>
<accession>A0A8H6YWP8</accession>